<dbReference type="KEGG" id="ppel:H6H00_00505"/>
<organism evidence="2 3">
    <name type="scientific">Pseudonocardia petroleophila</name>
    <dbReference type="NCBI Taxonomy" id="37331"/>
    <lineage>
        <taxon>Bacteria</taxon>
        <taxon>Bacillati</taxon>
        <taxon>Actinomycetota</taxon>
        <taxon>Actinomycetes</taxon>
        <taxon>Pseudonocardiales</taxon>
        <taxon>Pseudonocardiaceae</taxon>
        <taxon>Pseudonocardia</taxon>
    </lineage>
</organism>
<reference evidence="2 3" key="1">
    <citation type="submission" date="2020-08" db="EMBL/GenBank/DDBJ databases">
        <authorList>
            <person name="Mo P."/>
        </authorList>
    </citation>
    <scope>NUCLEOTIDE SEQUENCE [LARGE SCALE GENOMIC DNA]</scope>
    <source>
        <strain evidence="2 3">CGMCC 4.1532</strain>
    </source>
</reference>
<evidence type="ECO:0000313" key="2">
    <source>
        <dbReference type="EMBL" id="QNG52609.1"/>
    </source>
</evidence>
<evidence type="ECO:0000256" key="1">
    <source>
        <dbReference type="SAM" id="MobiDB-lite"/>
    </source>
</evidence>
<feature type="compositionally biased region" description="Basic and acidic residues" evidence="1">
    <location>
        <begin position="17"/>
        <end position="28"/>
    </location>
</feature>
<accession>A0A7G7MIJ8</accession>
<proteinExistence type="predicted"/>
<dbReference type="RefSeq" id="WP_185719438.1">
    <property type="nucleotide sequence ID" value="NZ_BAAAWI010000001.1"/>
</dbReference>
<sequence length="73" mass="8770">MNDTRHAKNNNAQNHQQYDDENHRDDTRSNQTKSKSHTHASRSCGARREPWRARSELLRRARRKINFGQQEDR</sequence>
<feature type="compositionally biased region" description="Basic and acidic residues" evidence="1">
    <location>
        <begin position="46"/>
        <end position="59"/>
    </location>
</feature>
<dbReference type="EMBL" id="CP060131">
    <property type="protein sequence ID" value="QNG52609.1"/>
    <property type="molecule type" value="Genomic_DNA"/>
</dbReference>
<feature type="region of interest" description="Disordered" evidence="1">
    <location>
        <begin position="1"/>
        <end position="73"/>
    </location>
</feature>
<name>A0A7G7MIJ8_9PSEU</name>
<protein>
    <submittedName>
        <fullName evidence="2">Uncharacterized protein</fullName>
    </submittedName>
</protein>
<keyword evidence="3" id="KW-1185">Reference proteome</keyword>
<gene>
    <name evidence="2" type="ORF">H6H00_00505</name>
</gene>
<dbReference type="AlphaFoldDB" id="A0A7G7MIJ8"/>
<dbReference type="Proteomes" id="UP000515728">
    <property type="component" value="Chromosome"/>
</dbReference>
<evidence type="ECO:0000313" key="3">
    <source>
        <dbReference type="Proteomes" id="UP000515728"/>
    </source>
</evidence>